<protein>
    <submittedName>
        <fullName evidence="1">Uncharacterized protein</fullName>
    </submittedName>
</protein>
<gene>
    <name evidence="1" type="ORF">B296_00042032</name>
</gene>
<comment type="caution">
    <text evidence="1">The sequence shown here is derived from an EMBL/GenBank/DDBJ whole genome shotgun (WGS) entry which is preliminary data.</text>
</comment>
<name>A0A426X758_ENSVE</name>
<reference evidence="1 2" key="1">
    <citation type="journal article" date="2014" name="Agronomy (Basel)">
        <title>A Draft Genome Sequence for Ensete ventricosum, the Drought-Tolerant Tree Against Hunger.</title>
        <authorList>
            <person name="Harrison J."/>
            <person name="Moore K.A."/>
            <person name="Paszkiewicz K."/>
            <person name="Jones T."/>
            <person name="Grant M."/>
            <person name="Ambacheew D."/>
            <person name="Muzemil S."/>
            <person name="Studholme D.J."/>
        </authorList>
    </citation>
    <scope>NUCLEOTIDE SEQUENCE [LARGE SCALE GENOMIC DNA]</scope>
</reference>
<organism evidence="1 2">
    <name type="scientific">Ensete ventricosum</name>
    <name type="common">Abyssinian banana</name>
    <name type="synonym">Musa ensete</name>
    <dbReference type="NCBI Taxonomy" id="4639"/>
    <lineage>
        <taxon>Eukaryota</taxon>
        <taxon>Viridiplantae</taxon>
        <taxon>Streptophyta</taxon>
        <taxon>Embryophyta</taxon>
        <taxon>Tracheophyta</taxon>
        <taxon>Spermatophyta</taxon>
        <taxon>Magnoliopsida</taxon>
        <taxon>Liliopsida</taxon>
        <taxon>Zingiberales</taxon>
        <taxon>Musaceae</taxon>
        <taxon>Ensete</taxon>
    </lineage>
</organism>
<dbReference type="Proteomes" id="UP000287651">
    <property type="component" value="Unassembled WGS sequence"/>
</dbReference>
<proteinExistence type="predicted"/>
<evidence type="ECO:0000313" key="1">
    <source>
        <dbReference type="EMBL" id="RRT35315.1"/>
    </source>
</evidence>
<dbReference type="AlphaFoldDB" id="A0A426X758"/>
<accession>A0A426X758</accession>
<sequence>MEGSSSIKAALYKLETSRKERPKFHLQPMLEAAFAATFLSSSCSREQPDVPKGPPQLCCLSTLRNLLAKCAKEREQKRVMFWKDALKLEHMTTRQQCPSRREEGLPPLRPGRCAAHKEMPRLAWGETGTAHSALPYLLSPFDLVS</sequence>
<evidence type="ECO:0000313" key="2">
    <source>
        <dbReference type="Proteomes" id="UP000287651"/>
    </source>
</evidence>
<dbReference type="EMBL" id="AMZH03025223">
    <property type="protein sequence ID" value="RRT35315.1"/>
    <property type="molecule type" value="Genomic_DNA"/>
</dbReference>